<keyword evidence="3 15" id="KW-0575">Peroxidase</keyword>
<dbReference type="Proteomes" id="UP000290560">
    <property type="component" value="Unassembled WGS sequence"/>
</dbReference>
<keyword evidence="15" id="KW-0964">Secreted</keyword>
<feature type="binding site" evidence="13">
    <location>
        <position position="271"/>
    </location>
    <ligand>
        <name>Ca(2+)</name>
        <dbReference type="ChEBI" id="CHEBI:29108"/>
        <label>2</label>
    </ligand>
</feature>
<proteinExistence type="inferred from homology"/>
<dbReference type="EC" id="1.11.1.7" evidence="2 15"/>
<evidence type="ECO:0000313" key="17">
    <source>
        <dbReference type="EMBL" id="RZR73995.1"/>
    </source>
</evidence>
<keyword evidence="4 15" id="KW-0349">Heme</keyword>
<evidence type="ECO:0000256" key="12">
    <source>
        <dbReference type="PIRSR" id="PIRSR600823-2"/>
    </source>
</evidence>
<keyword evidence="9 14" id="KW-1015">Disulfide bond</keyword>
<feature type="binding site" evidence="13">
    <location>
        <position position="278"/>
    </location>
    <ligand>
        <name>Ca(2+)</name>
        <dbReference type="ChEBI" id="CHEBI:29108"/>
        <label>2</label>
    </ligand>
</feature>
<evidence type="ECO:0000256" key="14">
    <source>
        <dbReference type="PIRSR" id="PIRSR600823-5"/>
    </source>
</evidence>
<dbReference type="InterPro" id="IPR010255">
    <property type="entry name" value="Haem_peroxidase_sf"/>
</dbReference>
<reference evidence="17" key="1">
    <citation type="journal article" date="2018" name="Data Brief">
        <title>Genome sequence data from 17 accessions of Ensete ventricosum, a staple food crop for millions in Ethiopia.</title>
        <authorList>
            <person name="Yemataw Z."/>
            <person name="Muzemil S."/>
            <person name="Ambachew D."/>
            <person name="Tripathi L."/>
            <person name="Tesfaye K."/>
            <person name="Chala A."/>
            <person name="Farbos A."/>
            <person name="O'Neill P."/>
            <person name="Moore K."/>
            <person name="Grant M."/>
            <person name="Studholme D.J."/>
        </authorList>
    </citation>
    <scope>NUCLEOTIDE SEQUENCE [LARGE SCALE GENOMIC DNA]</scope>
    <source>
        <tissue evidence="17">Leaf</tissue>
    </source>
</reference>
<name>A0A445MIA8_ENSVE</name>
<evidence type="ECO:0000256" key="13">
    <source>
        <dbReference type="PIRSR" id="PIRSR600823-3"/>
    </source>
</evidence>
<accession>A0A445MIA8</accession>
<comment type="similarity">
    <text evidence="15">Belongs to the peroxidase family. Classical plant (class III) peroxidase subfamily.</text>
</comment>
<dbReference type="GO" id="GO:0042744">
    <property type="term" value="P:hydrogen peroxide catabolic process"/>
    <property type="evidence" value="ECO:0007669"/>
    <property type="project" value="UniProtKB-KW"/>
</dbReference>
<dbReference type="SUPFAM" id="SSF48113">
    <property type="entry name" value="Heme-dependent peroxidases"/>
    <property type="match status" value="1"/>
</dbReference>
<gene>
    <name evidence="17" type="ORF">BHM03_00030633</name>
</gene>
<evidence type="ECO:0000256" key="6">
    <source>
        <dbReference type="ARBA" id="ARBA00022837"/>
    </source>
</evidence>
<dbReference type="PRINTS" id="PR00461">
    <property type="entry name" value="PLPEROXIDASE"/>
</dbReference>
<feature type="binding site" evidence="12">
    <location>
        <position position="191"/>
    </location>
    <ligand>
        <name>substrate</name>
    </ligand>
</feature>
<feature type="binding site" evidence="13">
    <location>
        <position position="222"/>
    </location>
    <ligand>
        <name>Ca(2+)</name>
        <dbReference type="ChEBI" id="CHEBI:29108"/>
        <label>2</label>
    </ligand>
</feature>
<dbReference type="EMBL" id="KV876077">
    <property type="protein sequence ID" value="RZR73995.1"/>
    <property type="molecule type" value="Genomic_DNA"/>
</dbReference>
<keyword evidence="7 15" id="KW-0560">Oxidoreductase</keyword>
<comment type="cofactor">
    <cofactor evidence="13 15">
        <name>Ca(2+)</name>
        <dbReference type="ChEBI" id="CHEBI:29108"/>
    </cofactor>
    <text evidence="13 15">Binds 2 calcium ions per subunit.</text>
</comment>
<organism evidence="17">
    <name type="scientific">Ensete ventricosum</name>
    <name type="common">Abyssinian banana</name>
    <name type="synonym">Musa ensete</name>
    <dbReference type="NCBI Taxonomy" id="4639"/>
    <lineage>
        <taxon>Eukaryota</taxon>
        <taxon>Viridiplantae</taxon>
        <taxon>Streptophyta</taxon>
        <taxon>Embryophyta</taxon>
        <taxon>Tracheophyta</taxon>
        <taxon>Spermatophyta</taxon>
        <taxon>Magnoliopsida</taxon>
        <taxon>Liliopsida</taxon>
        <taxon>Zingiberales</taxon>
        <taxon>Musaceae</taxon>
        <taxon>Ensete</taxon>
    </lineage>
</organism>
<dbReference type="Gene3D" id="1.10.420.10">
    <property type="entry name" value="Peroxidase, domain 2"/>
    <property type="match status" value="1"/>
</dbReference>
<dbReference type="Pfam" id="PF00141">
    <property type="entry name" value="peroxidase"/>
    <property type="match status" value="1"/>
</dbReference>
<evidence type="ECO:0000259" key="16">
    <source>
        <dbReference type="PROSITE" id="PS50873"/>
    </source>
</evidence>
<comment type="subcellular location">
    <subcellularLocation>
        <location evidence="15">Secreted</location>
    </subcellularLocation>
</comment>
<comment type="function">
    <text evidence="15">Removal of H(2)O(2), oxidation of toxic reductants, biosynthesis and degradation of lignin, suberization, auxin catabolism, response to environmental stresses such as wounding, pathogen attack and oxidative stress.</text>
</comment>
<dbReference type="AlphaFoldDB" id="A0A445MIA8"/>
<evidence type="ECO:0000256" key="10">
    <source>
        <dbReference type="ARBA" id="ARBA00023180"/>
    </source>
</evidence>
<dbReference type="PANTHER" id="PTHR31517:SF51">
    <property type="entry name" value="PEROXIDASE 55"/>
    <property type="match status" value="1"/>
</dbReference>
<dbReference type="FunFam" id="1.10.420.10:FF:000006">
    <property type="entry name" value="Peroxidase"/>
    <property type="match status" value="1"/>
</dbReference>
<keyword evidence="6 13" id="KW-0106">Calcium</keyword>
<dbReference type="GO" id="GO:0020037">
    <property type="term" value="F:heme binding"/>
    <property type="evidence" value="ECO:0007669"/>
    <property type="project" value="UniProtKB-UniRule"/>
</dbReference>
<keyword evidence="10" id="KW-0325">Glycoprotein</keyword>
<keyword evidence="5 13" id="KW-0479">Metal-binding</keyword>
<feature type="binding site" description="axial binding residue" evidence="13">
    <location>
        <position position="221"/>
    </location>
    <ligand>
        <name>heme b</name>
        <dbReference type="ChEBI" id="CHEBI:60344"/>
    </ligand>
    <ligandPart>
        <name>Fe</name>
        <dbReference type="ChEBI" id="CHEBI:18248"/>
    </ligandPart>
</feature>
<dbReference type="InterPro" id="IPR000823">
    <property type="entry name" value="Peroxidase_pln"/>
</dbReference>
<dbReference type="GO" id="GO:0046872">
    <property type="term" value="F:metal ion binding"/>
    <property type="evidence" value="ECO:0007669"/>
    <property type="project" value="UniProtKB-UniRule"/>
</dbReference>
<evidence type="ECO:0000256" key="5">
    <source>
        <dbReference type="ARBA" id="ARBA00022723"/>
    </source>
</evidence>
<keyword evidence="8 13" id="KW-0408">Iron</keyword>
<feature type="non-terminal residue" evidence="17">
    <location>
        <position position="1"/>
    </location>
</feature>
<evidence type="ECO:0000256" key="8">
    <source>
        <dbReference type="ARBA" id="ARBA00023004"/>
    </source>
</evidence>
<comment type="cofactor">
    <cofactor evidence="13 15">
        <name>heme b</name>
        <dbReference type="ChEBI" id="CHEBI:60344"/>
    </cofactor>
    <text evidence="13 15">Binds 1 heme b (iron(II)-protoporphyrin IX) group per subunit.</text>
</comment>
<dbReference type="GO" id="GO:0005576">
    <property type="term" value="C:extracellular region"/>
    <property type="evidence" value="ECO:0007669"/>
    <property type="project" value="UniProtKB-SubCell"/>
</dbReference>
<evidence type="ECO:0000256" key="4">
    <source>
        <dbReference type="ARBA" id="ARBA00022617"/>
    </source>
</evidence>
<evidence type="ECO:0000256" key="3">
    <source>
        <dbReference type="ARBA" id="ARBA00022559"/>
    </source>
</evidence>
<evidence type="ECO:0000256" key="2">
    <source>
        <dbReference type="ARBA" id="ARBA00012313"/>
    </source>
</evidence>
<evidence type="ECO:0000256" key="9">
    <source>
        <dbReference type="ARBA" id="ARBA00023157"/>
    </source>
</evidence>
<sequence>TKSSEKVRLLPPFQLLFLVRPHNAAPFVHYLNRSINTLQHRRQVPDKEALELPNFCYSHQGHISHKESHRLPPHEFTAYAQATHILWPIHLVIVVLPDHVEIKQVEVGDDDVRMHSCMQLRTNVGTLLWRLEMPFSGYVSKFFGHHLFIFSICYWATPSVLGSQAGGPFYEIPKGRKDGRRSKIEDTVNLPAPTLNSTALIKVFGQHGFDAPQLVALSGAHTLGVARCASFKNRLSNFDSANGVDPTLDSTFARTLSRACSAGDDTQVPFDRTSNSFDTGYFNALQRGMGLLSSDQTLFTDPRTRLVVSGYAANEAMFFLDFQQAVIKMGLLDVKEGSQGEVRLHCRRVN</sequence>
<dbReference type="PANTHER" id="PTHR31517">
    <property type="match status" value="1"/>
</dbReference>
<evidence type="ECO:0000256" key="1">
    <source>
        <dbReference type="ARBA" id="ARBA00000189"/>
    </source>
</evidence>
<evidence type="ECO:0000256" key="15">
    <source>
        <dbReference type="RuleBase" id="RU362060"/>
    </source>
</evidence>
<feature type="disulfide bond" evidence="14">
    <location>
        <begin position="228"/>
        <end position="260"/>
    </location>
</feature>
<feature type="domain" description="Plant heme peroxidase family profile" evidence="16">
    <location>
        <begin position="156"/>
        <end position="350"/>
    </location>
</feature>
<evidence type="ECO:0000256" key="11">
    <source>
        <dbReference type="ARBA" id="ARBA00023324"/>
    </source>
</evidence>
<dbReference type="GO" id="GO:0140825">
    <property type="term" value="F:lactoperoxidase activity"/>
    <property type="evidence" value="ECO:0007669"/>
    <property type="project" value="UniProtKB-EC"/>
</dbReference>
<dbReference type="GO" id="GO:0006979">
    <property type="term" value="P:response to oxidative stress"/>
    <property type="evidence" value="ECO:0007669"/>
    <property type="project" value="UniProtKB-UniRule"/>
</dbReference>
<comment type="catalytic activity">
    <reaction evidence="1 15">
        <text>2 a phenolic donor + H2O2 = 2 a phenolic radical donor + 2 H2O</text>
        <dbReference type="Rhea" id="RHEA:56136"/>
        <dbReference type="ChEBI" id="CHEBI:15377"/>
        <dbReference type="ChEBI" id="CHEBI:16240"/>
        <dbReference type="ChEBI" id="CHEBI:139520"/>
        <dbReference type="ChEBI" id="CHEBI:139521"/>
        <dbReference type="EC" id="1.11.1.7"/>
    </reaction>
</comment>
<evidence type="ECO:0000256" key="7">
    <source>
        <dbReference type="ARBA" id="ARBA00023002"/>
    </source>
</evidence>
<dbReference type="InterPro" id="IPR002016">
    <property type="entry name" value="Haem_peroxidase"/>
</dbReference>
<dbReference type="PROSITE" id="PS50873">
    <property type="entry name" value="PEROXIDASE_4"/>
    <property type="match status" value="1"/>
</dbReference>
<dbReference type="PRINTS" id="PR00458">
    <property type="entry name" value="PEROXIDASE"/>
</dbReference>
<keyword evidence="11 15" id="KW-0376">Hydrogen peroxide</keyword>
<protein>
    <recommendedName>
        <fullName evidence="2 15">Peroxidase</fullName>
        <ecNumber evidence="2 15">1.11.1.7</ecNumber>
    </recommendedName>
</protein>